<keyword evidence="4" id="KW-1185">Reference proteome</keyword>
<evidence type="ECO:0000313" key="3">
    <source>
        <dbReference type="EMBL" id="PXA04780.1"/>
    </source>
</evidence>
<dbReference type="Proteomes" id="UP000247099">
    <property type="component" value="Unassembled WGS sequence"/>
</dbReference>
<protein>
    <recommendedName>
        <fullName evidence="2">Xylose isomerase-like TIM barrel domain-containing protein</fullName>
    </recommendedName>
</protein>
<dbReference type="SUPFAM" id="SSF51658">
    <property type="entry name" value="Xylose isomerase-like"/>
    <property type="match status" value="1"/>
</dbReference>
<evidence type="ECO:0000259" key="2">
    <source>
        <dbReference type="Pfam" id="PF01261"/>
    </source>
</evidence>
<dbReference type="OrthoDB" id="9786584at2"/>
<dbReference type="Gene3D" id="3.20.20.150">
    <property type="entry name" value="Divalent-metal-dependent TIM barrel enzymes"/>
    <property type="match status" value="1"/>
</dbReference>
<feature type="signal peptide" evidence="1">
    <location>
        <begin position="1"/>
        <end position="24"/>
    </location>
</feature>
<dbReference type="EMBL" id="QHJQ01000003">
    <property type="protein sequence ID" value="PXA04780.1"/>
    <property type="molecule type" value="Genomic_DNA"/>
</dbReference>
<proteinExistence type="predicted"/>
<feature type="chain" id="PRO_5016323594" description="Xylose isomerase-like TIM barrel domain-containing protein" evidence="1">
    <location>
        <begin position="25"/>
        <end position="318"/>
    </location>
</feature>
<dbReference type="InterPro" id="IPR036237">
    <property type="entry name" value="Xyl_isomerase-like_sf"/>
</dbReference>
<evidence type="ECO:0000313" key="4">
    <source>
        <dbReference type="Proteomes" id="UP000247099"/>
    </source>
</evidence>
<feature type="domain" description="Xylose isomerase-like TIM barrel" evidence="2">
    <location>
        <begin position="95"/>
        <end position="310"/>
    </location>
</feature>
<organism evidence="3 4">
    <name type="scientific">Coraliomargarita sinensis</name>
    <dbReference type="NCBI Taxonomy" id="2174842"/>
    <lineage>
        <taxon>Bacteria</taxon>
        <taxon>Pseudomonadati</taxon>
        <taxon>Verrucomicrobiota</taxon>
        <taxon>Opitutia</taxon>
        <taxon>Puniceicoccales</taxon>
        <taxon>Coraliomargaritaceae</taxon>
        <taxon>Coraliomargarita</taxon>
    </lineage>
</organism>
<dbReference type="InParanoid" id="A0A317ZH54"/>
<name>A0A317ZH54_9BACT</name>
<reference evidence="3 4" key="1">
    <citation type="submission" date="2018-05" db="EMBL/GenBank/DDBJ databases">
        <title>Coraliomargarita sinensis sp. nov., isolated from a marine solar saltern.</title>
        <authorList>
            <person name="Zhou L.Y."/>
        </authorList>
    </citation>
    <scope>NUCLEOTIDE SEQUENCE [LARGE SCALE GENOMIC DNA]</scope>
    <source>
        <strain evidence="3 4">WN38</strain>
    </source>
</reference>
<dbReference type="RefSeq" id="WP_110130586.1">
    <property type="nucleotide sequence ID" value="NZ_QHJQ01000003.1"/>
</dbReference>
<accession>A0A317ZH54</accession>
<comment type="caution">
    <text evidence="3">The sequence shown here is derived from an EMBL/GenBank/DDBJ whole genome shotgun (WGS) entry which is preliminary data.</text>
</comment>
<evidence type="ECO:0000256" key="1">
    <source>
        <dbReference type="SAM" id="SignalP"/>
    </source>
</evidence>
<keyword evidence="1" id="KW-0732">Signal</keyword>
<dbReference type="AlphaFoldDB" id="A0A317ZH54"/>
<dbReference type="InterPro" id="IPR013022">
    <property type="entry name" value="Xyl_isomerase-like_TIM-brl"/>
</dbReference>
<sequence length="318" mass="34892">MNKLIQTLTLLCLLCTLSAGSTRAAEKKASVTGLSGPALAWWCFSNDGGAGLFSLDEMIAIAKEHEMAIDIPPHKYVETIQDAGVAVPCLVKEIPDLPPFVLSPGNPAEREQVTKALKDTIDHASKHDVPMVICFTGNKAVDLSFSRQFDNLVAAYRDLTAYAKSKQVRLVLECLNDNFFAGEGGAMKGHPGYFGTNPWVCLDLVEEVGEPEWFGLALDWYHLGVEDYAFGHGNSQDMSVFIEKAKDYIIHTHVAGVYADEKLMRGPLHLQGQKVDFPRIYQELGLEVPYTLEFPVYGGKGDAPAARESIAEAIKLME</sequence>
<gene>
    <name evidence="3" type="ORF">DDZ13_06325</name>
</gene>
<dbReference type="Pfam" id="PF01261">
    <property type="entry name" value="AP_endonuc_2"/>
    <property type="match status" value="1"/>
</dbReference>